<evidence type="ECO:0000313" key="2">
    <source>
        <dbReference type="Proteomes" id="UP000799754"/>
    </source>
</evidence>
<dbReference type="EMBL" id="MU006732">
    <property type="protein sequence ID" value="KAF2624226.1"/>
    <property type="molecule type" value="Genomic_DNA"/>
</dbReference>
<keyword evidence="2" id="KW-1185">Reference proteome</keyword>
<reference evidence="1" key="1">
    <citation type="journal article" date="2020" name="Stud. Mycol.">
        <title>101 Dothideomycetes genomes: a test case for predicting lifestyles and emergence of pathogens.</title>
        <authorList>
            <person name="Haridas S."/>
            <person name="Albert R."/>
            <person name="Binder M."/>
            <person name="Bloem J."/>
            <person name="Labutti K."/>
            <person name="Salamov A."/>
            <person name="Andreopoulos B."/>
            <person name="Baker S."/>
            <person name="Barry K."/>
            <person name="Bills G."/>
            <person name="Bluhm B."/>
            <person name="Cannon C."/>
            <person name="Castanera R."/>
            <person name="Culley D."/>
            <person name="Daum C."/>
            <person name="Ezra D."/>
            <person name="Gonzalez J."/>
            <person name="Henrissat B."/>
            <person name="Kuo A."/>
            <person name="Liang C."/>
            <person name="Lipzen A."/>
            <person name="Lutzoni F."/>
            <person name="Magnuson J."/>
            <person name="Mondo S."/>
            <person name="Nolan M."/>
            <person name="Ohm R."/>
            <person name="Pangilinan J."/>
            <person name="Park H.-J."/>
            <person name="Ramirez L."/>
            <person name="Alfaro M."/>
            <person name="Sun H."/>
            <person name="Tritt A."/>
            <person name="Yoshinaga Y."/>
            <person name="Zwiers L.-H."/>
            <person name="Turgeon B."/>
            <person name="Goodwin S."/>
            <person name="Spatafora J."/>
            <person name="Crous P."/>
            <person name="Grigoriev I."/>
        </authorList>
    </citation>
    <scope>NUCLEOTIDE SEQUENCE</scope>
    <source>
        <strain evidence="1">CBS 525.71</strain>
    </source>
</reference>
<name>A0ACB6RQQ4_9PLEO</name>
<dbReference type="Proteomes" id="UP000799754">
    <property type="component" value="Unassembled WGS sequence"/>
</dbReference>
<protein>
    <submittedName>
        <fullName evidence="1">Uncharacterized protein</fullName>
    </submittedName>
</protein>
<organism evidence="1 2">
    <name type="scientific">Macroventuria anomochaeta</name>
    <dbReference type="NCBI Taxonomy" id="301207"/>
    <lineage>
        <taxon>Eukaryota</taxon>
        <taxon>Fungi</taxon>
        <taxon>Dikarya</taxon>
        <taxon>Ascomycota</taxon>
        <taxon>Pezizomycotina</taxon>
        <taxon>Dothideomycetes</taxon>
        <taxon>Pleosporomycetidae</taxon>
        <taxon>Pleosporales</taxon>
        <taxon>Pleosporineae</taxon>
        <taxon>Didymellaceae</taxon>
        <taxon>Macroventuria</taxon>
    </lineage>
</organism>
<evidence type="ECO:0000313" key="1">
    <source>
        <dbReference type="EMBL" id="KAF2624226.1"/>
    </source>
</evidence>
<comment type="caution">
    <text evidence="1">The sequence shown here is derived from an EMBL/GenBank/DDBJ whole genome shotgun (WGS) entry which is preliminary data.</text>
</comment>
<sequence length="76" mass="8605">MVPAKFGAVNILPPTLDTLQRRTYEKIRSNVYRIIGRWLSAELTAEIFQFALTAEEIPAGPRIIIPAVHKDDKEIT</sequence>
<accession>A0ACB6RQQ4</accession>
<gene>
    <name evidence="1" type="ORF">BU25DRAFT_413784</name>
</gene>
<proteinExistence type="predicted"/>